<keyword evidence="6" id="KW-1185">Reference proteome</keyword>
<dbReference type="CDD" id="cd07061">
    <property type="entry name" value="HP_HAP_like"/>
    <property type="match status" value="1"/>
</dbReference>
<organism evidence="5 6">
    <name type="scientific">Heterodera trifolii</name>
    <dbReference type="NCBI Taxonomy" id="157864"/>
    <lineage>
        <taxon>Eukaryota</taxon>
        <taxon>Metazoa</taxon>
        <taxon>Ecdysozoa</taxon>
        <taxon>Nematoda</taxon>
        <taxon>Chromadorea</taxon>
        <taxon>Rhabditida</taxon>
        <taxon>Tylenchina</taxon>
        <taxon>Tylenchomorpha</taxon>
        <taxon>Tylenchoidea</taxon>
        <taxon>Heteroderidae</taxon>
        <taxon>Heteroderinae</taxon>
        <taxon>Heterodera</taxon>
    </lineage>
</organism>
<dbReference type="PROSITE" id="PS00616">
    <property type="entry name" value="HIS_ACID_PHOSPHAT_1"/>
    <property type="match status" value="1"/>
</dbReference>
<comment type="caution">
    <text evidence="5">The sequence shown here is derived from an EMBL/GenBank/DDBJ whole genome shotgun (WGS) entry which is preliminary data.</text>
</comment>
<name>A0ABD2M739_9BILA</name>
<evidence type="ECO:0000256" key="4">
    <source>
        <dbReference type="SAM" id="SignalP"/>
    </source>
</evidence>
<evidence type="ECO:0000256" key="3">
    <source>
        <dbReference type="SAM" id="MobiDB-lite"/>
    </source>
</evidence>
<evidence type="ECO:0000313" key="5">
    <source>
        <dbReference type="EMBL" id="KAL3123251.1"/>
    </source>
</evidence>
<evidence type="ECO:0000313" key="6">
    <source>
        <dbReference type="Proteomes" id="UP001620626"/>
    </source>
</evidence>
<reference evidence="5 6" key="1">
    <citation type="submission" date="2024-10" db="EMBL/GenBank/DDBJ databases">
        <authorList>
            <person name="Kim D."/>
        </authorList>
    </citation>
    <scope>NUCLEOTIDE SEQUENCE [LARGE SCALE GENOMIC DNA]</scope>
    <source>
        <strain evidence="5">BH-2024</strain>
    </source>
</reference>
<dbReference type="AlphaFoldDB" id="A0ABD2M739"/>
<feature type="region of interest" description="Disordered" evidence="3">
    <location>
        <begin position="393"/>
        <end position="414"/>
    </location>
</feature>
<feature type="chain" id="PRO_5044826616" description="Acid phosphatase" evidence="4">
    <location>
        <begin position="26"/>
        <end position="414"/>
    </location>
</feature>
<dbReference type="InterPro" id="IPR050645">
    <property type="entry name" value="Histidine_acid_phosphatase"/>
</dbReference>
<dbReference type="GO" id="GO:0003993">
    <property type="term" value="F:acid phosphatase activity"/>
    <property type="evidence" value="ECO:0007669"/>
    <property type="project" value="UniProtKB-EC"/>
</dbReference>
<dbReference type="Pfam" id="PF00328">
    <property type="entry name" value="His_Phos_2"/>
    <property type="match status" value="1"/>
</dbReference>
<keyword evidence="4" id="KW-0732">Signal</keyword>
<dbReference type="InterPro" id="IPR033379">
    <property type="entry name" value="Acid_Pase_AS"/>
</dbReference>
<evidence type="ECO:0000256" key="1">
    <source>
        <dbReference type="ARBA" id="ARBA00000032"/>
    </source>
</evidence>
<dbReference type="Gene3D" id="3.40.50.1240">
    <property type="entry name" value="Phosphoglycerate mutase-like"/>
    <property type="match status" value="1"/>
</dbReference>
<proteinExistence type="inferred from homology"/>
<accession>A0ABD2M739</accession>
<sequence length="414" mass="47355">MFPSFAKVSWLFIFVLFALLANVFAQSLADDKADLATLKFVHAVWRHGDRTPSKIIPSDQTNTLDKWKAKFGGLGQLTADGAQQHFNLGRLMRRRYDGFLSCKFTPEEFVYRSSDYNRTKMSAIANLQGLFAPDSQKGPKMPLDENAPRGLELCFLPQGHDPIVFDDVECPRASKAEDELFSSDQFKKEEKNNERVLTFLGQKTHYGKVPHPLRRIYYVHDPLNSINAHKKDGFVLPEWLNETMREEIFHLYNLKNSFNYKMDIIKRLWSGKHRKGNYKGKEKLHAYSGHDGSIAGLLAILGIFPDVFPTYANALLLELHQRRPPKARGDRGKGRAEKSDGETFVRLFHKNATDANALFELQIPNCGSPCTVKKLRETRKAFLIGTTEWRRECDGQTEKGKATEKETNRQTVKE</sequence>
<evidence type="ECO:0008006" key="7">
    <source>
        <dbReference type="Google" id="ProtNLM"/>
    </source>
</evidence>
<dbReference type="PANTHER" id="PTHR11567">
    <property type="entry name" value="ACID PHOSPHATASE-RELATED"/>
    <property type="match status" value="1"/>
</dbReference>
<evidence type="ECO:0000256" key="2">
    <source>
        <dbReference type="ARBA" id="ARBA00005375"/>
    </source>
</evidence>
<dbReference type="InterPro" id="IPR029033">
    <property type="entry name" value="His_PPase_superfam"/>
</dbReference>
<dbReference type="EMBL" id="JBICBT010000106">
    <property type="protein sequence ID" value="KAL3123251.1"/>
    <property type="molecule type" value="Genomic_DNA"/>
</dbReference>
<dbReference type="SUPFAM" id="SSF53254">
    <property type="entry name" value="Phosphoglycerate mutase-like"/>
    <property type="match status" value="1"/>
</dbReference>
<feature type="signal peptide" evidence="4">
    <location>
        <begin position="1"/>
        <end position="25"/>
    </location>
</feature>
<dbReference type="PANTHER" id="PTHR11567:SF210">
    <property type="entry name" value="ACID PHOSPHATASE 5-RELATED"/>
    <property type="match status" value="1"/>
</dbReference>
<comment type="catalytic activity">
    <reaction evidence="1">
        <text>a phosphate monoester + H2O = an alcohol + phosphate</text>
        <dbReference type="Rhea" id="RHEA:15017"/>
        <dbReference type="ChEBI" id="CHEBI:15377"/>
        <dbReference type="ChEBI" id="CHEBI:30879"/>
        <dbReference type="ChEBI" id="CHEBI:43474"/>
        <dbReference type="ChEBI" id="CHEBI:67140"/>
        <dbReference type="EC" id="3.1.3.2"/>
    </reaction>
</comment>
<gene>
    <name evidence="5" type="ORF">niasHT_006794</name>
</gene>
<comment type="similarity">
    <text evidence="2">Belongs to the histidine acid phosphatase family.</text>
</comment>
<dbReference type="Proteomes" id="UP001620626">
    <property type="component" value="Unassembled WGS sequence"/>
</dbReference>
<dbReference type="InterPro" id="IPR000560">
    <property type="entry name" value="His_Pase_clade-2"/>
</dbReference>
<protein>
    <recommendedName>
        <fullName evidence="7">Acid phosphatase</fullName>
    </recommendedName>
</protein>